<evidence type="ECO:0000313" key="2">
    <source>
        <dbReference type="EMBL" id="KRT83944.1"/>
    </source>
</evidence>
<evidence type="ECO:0000313" key="3">
    <source>
        <dbReference type="Proteomes" id="UP000051574"/>
    </source>
</evidence>
<dbReference type="InterPro" id="IPR057061">
    <property type="entry name" value="PLCG_EF-hand_2"/>
</dbReference>
<dbReference type="PROSITE" id="PS50222">
    <property type="entry name" value="EF_HAND_2"/>
    <property type="match status" value="1"/>
</dbReference>
<proteinExistence type="predicted"/>
<dbReference type="GO" id="GO:0010634">
    <property type="term" value="P:positive regulation of epithelial cell migration"/>
    <property type="evidence" value="ECO:0007669"/>
    <property type="project" value="TreeGrafter"/>
</dbReference>
<dbReference type="Pfam" id="PF23329">
    <property type="entry name" value="EF_HAND_1_PLCG"/>
    <property type="match status" value="1"/>
</dbReference>
<dbReference type="InterPro" id="IPR001192">
    <property type="entry name" value="PI-PLC_fam"/>
</dbReference>
<dbReference type="AlphaFoldDB" id="A0A0T6B9B2"/>
<sequence length="108" mass="12879">SVSLKEIKAFLPRLNCKIPTNKLRELFSEVDTRKRNEITFDDFTVMYQKLLFNENKIEDIFDRCSMYSDNSKQITLQEFQSFLINEQNDEMGNNERNCSTFICNFLKV</sequence>
<keyword evidence="3" id="KW-1185">Reference proteome</keyword>
<feature type="non-terminal residue" evidence="2">
    <location>
        <position position="108"/>
    </location>
</feature>
<dbReference type="Pfam" id="PF23583">
    <property type="entry name" value="EF_HAND_2_PLCG"/>
    <property type="match status" value="1"/>
</dbReference>
<dbReference type="GO" id="GO:0048015">
    <property type="term" value="P:phosphatidylinositol-mediated signaling"/>
    <property type="evidence" value="ECO:0007669"/>
    <property type="project" value="TreeGrafter"/>
</dbReference>
<dbReference type="EMBL" id="LJIG01002996">
    <property type="protein sequence ID" value="KRT83944.1"/>
    <property type="molecule type" value="Genomic_DNA"/>
</dbReference>
<gene>
    <name evidence="2" type="ORF">AMK59_1731</name>
</gene>
<dbReference type="InterPro" id="IPR056586">
    <property type="entry name" value="EF-hand_PLCG1"/>
</dbReference>
<feature type="domain" description="EF-hand" evidence="1">
    <location>
        <begin position="18"/>
        <end position="53"/>
    </location>
</feature>
<dbReference type="GO" id="GO:0051209">
    <property type="term" value="P:release of sequestered calcium ion into cytosol"/>
    <property type="evidence" value="ECO:0007669"/>
    <property type="project" value="TreeGrafter"/>
</dbReference>
<dbReference type="PANTHER" id="PTHR10336">
    <property type="entry name" value="PHOSPHOINOSITIDE-SPECIFIC PHOSPHOLIPASE C FAMILY PROTEIN"/>
    <property type="match status" value="1"/>
</dbReference>
<evidence type="ECO:0000259" key="1">
    <source>
        <dbReference type="PROSITE" id="PS50222"/>
    </source>
</evidence>
<dbReference type="Gene3D" id="1.10.238.10">
    <property type="entry name" value="EF-hand"/>
    <property type="match status" value="1"/>
</dbReference>
<name>A0A0T6B9B2_9SCAR</name>
<dbReference type="GO" id="GO:0005509">
    <property type="term" value="F:calcium ion binding"/>
    <property type="evidence" value="ECO:0007669"/>
    <property type="project" value="InterPro"/>
</dbReference>
<dbReference type="GO" id="GO:0046488">
    <property type="term" value="P:phosphatidylinositol metabolic process"/>
    <property type="evidence" value="ECO:0007669"/>
    <property type="project" value="TreeGrafter"/>
</dbReference>
<dbReference type="PANTHER" id="PTHR10336:SF159">
    <property type="entry name" value="1-PHOSPHATIDYLINOSITOL 4,5-BISPHOSPHATE PHOSPHODIESTERASE GAMMA"/>
    <property type="match status" value="1"/>
</dbReference>
<feature type="non-terminal residue" evidence="2">
    <location>
        <position position="1"/>
    </location>
</feature>
<dbReference type="InterPro" id="IPR002048">
    <property type="entry name" value="EF_hand_dom"/>
</dbReference>
<dbReference type="GO" id="GO:0032587">
    <property type="term" value="C:ruffle membrane"/>
    <property type="evidence" value="ECO:0007669"/>
    <property type="project" value="TreeGrafter"/>
</dbReference>
<comment type="caution">
    <text evidence="2">The sequence shown here is derived from an EMBL/GenBank/DDBJ whole genome shotgun (WGS) entry which is preliminary data.</text>
</comment>
<dbReference type="GO" id="GO:0004435">
    <property type="term" value="F:phosphatidylinositol-4,5-bisphosphate phospholipase C activity"/>
    <property type="evidence" value="ECO:0007669"/>
    <property type="project" value="TreeGrafter"/>
</dbReference>
<organism evidence="2 3">
    <name type="scientific">Oryctes borbonicus</name>
    <dbReference type="NCBI Taxonomy" id="1629725"/>
    <lineage>
        <taxon>Eukaryota</taxon>
        <taxon>Metazoa</taxon>
        <taxon>Ecdysozoa</taxon>
        <taxon>Arthropoda</taxon>
        <taxon>Hexapoda</taxon>
        <taxon>Insecta</taxon>
        <taxon>Pterygota</taxon>
        <taxon>Neoptera</taxon>
        <taxon>Endopterygota</taxon>
        <taxon>Coleoptera</taxon>
        <taxon>Polyphaga</taxon>
        <taxon>Scarabaeiformia</taxon>
        <taxon>Scarabaeidae</taxon>
        <taxon>Dynastinae</taxon>
        <taxon>Oryctes</taxon>
    </lineage>
</organism>
<dbReference type="SUPFAM" id="SSF47473">
    <property type="entry name" value="EF-hand"/>
    <property type="match status" value="1"/>
</dbReference>
<reference evidence="2 3" key="1">
    <citation type="submission" date="2015-09" db="EMBL/GenBank/DDBJ databases">
        <title>Draft genome of the scarab beetle Oryctes borbonicus.</title>
        <authorList>
            <person name="Meyer J.M."/>
            <person name="Markov G.V."/>
            <person name="Baskaran P."/>
            <person name="Herrmann M."/>
            <person name="Sommer R.J."/>
            <person name="Roedelsperger C."/>
        </authorList>
    </citation>
    <scope>NUCLEOTIDE SEQUENCE [LARGE SCALE GENOMIC DNA]</scope>
    <source>
        <strain evidence="2">OB123</strain>
        <tissue evidence="2">Whole animal</tissue>
    </source>
</reference>
<protein>
    <submittedName>
        <fullName evidence="2">HLH domain-containing protein</fullName>
    </submittedName>
</protein>
<dbReference type="Proteomes" id="UP000051574">
    <property type="component" value="Unassembled WGS sequence"/>
</dbReference>
<dbReference type="InterPro" id="IPR011992">
    <property type="entry name" value="EF-hand-dom_pair"/>
</dbReference>
<accession>A0A0T6B9B2</accession>
<dbReference type="OrthoDB" id="269822at2759"/>